<reference evidence="5" key="1">
    <citation type="submission" date="2014-11" db="EMBL/GenBank/DDBJ databases">
        <authorList>
            <person name="Hornung B.V."/>
        </authorList>
    </citation>
    <scope>NUCLEOTIDE SEQUENCE</scope>
    <source>
        <strain evidence="5">INE</strain>
    </source>
</reference>
<comment type="pathway">
    <text evidence="2">Carbohydrate biosynthesis; dTDP-L-rhamnose biosynthesis.</text>
</comment>
<dbReference type="Pfam" id="PF04321">
    <property type="entry name" value="RmlD_sub_bind"/>
    <property type="match status" value="1"/>
</dbReference>
<evidence type="ECO:0000313" key="4">
    <source>
        <dbReference type="EMBL" id="CAA7600100.1"/>
    </source>
</evidence>
<sequence length="293" mass="33052">MKTLKVAVSGANGFLNSRLIHSYRSSYDMIPLNRKEVNITNAPEVSRVIRQIQPDLIIHGAAMTATAACEREPDLAYEVNVTSSVNLAKAAKEVNAELVFFSSEQVFNGNPEDGPYSEKGKAVPNTVYGKTKLEAEELLTKEIEDLWILRFSWLFGLPERNMPLGVNLFQNVLGAAVSGIPIKMPVNEFRGITYVYDIIDHFRELLELPFGTYHVGSENQQSTYETAIFILERLGLKKERISGIILPDDDKYREHKRDLRLSCDKIKEAGIPVTTSQNGIERALREFGYLKKR</sequence>
<dbReference type="SUPFAM" id="SSF51735">
    <property type="entry name" value="NAD(P)-binding Rossmann-fold domains"/>
    <property type="match status" value="1"/>
</dbReference>
<keyword evidence="6" id="KW-1185">Reference proteome</keyword>
<keyword evidence="2" id="KW-0521">NADP</keyword>
<comment type="similarity">
    <text evidence="1 2">Belongs to the dTDP-4-dehydrorhamnose reductase family.</text>
</comment>
<dbReference type="InterPro" id="IPR005913">
    <property type="entry name" value="dTDP_dehydrorham_reduct"/>
</dbReference>
<dbReference type="PANTHER" id="PTHR10491:SF4">
    <property type="entry name" value="METHIONINE ADENOSYLTRANSFERASE 2 SUBUNIT BETA"/>
    <property type="match status" value="1"/>
</dbReference>
<evidence type="ECO:0000256" key="1">
    <source>
        <dbReference type="ARBA" id="ARBA00010944"/>
    </source>
</evidence>
<evidence type="ECO:0000259" key="3">
    <source>
        <dbReference type="Pfam" id="PF04321"/>
    </source>
</evidence>
<evidence type="ECO:0000256" key="2">
    <source>
        <dbReference type="RuleBase" id="RU364082"/>
    </source>
</evidence>
<reference evidence="4" key="2">
    <citation type="submission" date="2020-01" db="EMBL/GenBank/DDBJ databases">
        <authorList>
            <person name="Hornung B."/>
        </authorList>
    </citation>
    <scope>NUCLEOTIDE SEQUENCE</scope>
    <source>
        <strain evidence="4">PacBioINE</strain>
    </source>
</reference>
<comment type="function">
    <text evidence="2">Catalyzes the reduction of dTDP-6-deoxy-L-lyxo-4-hexulose to yield dTDP-L-rhamnose.</text>
</comment>
<dbReference type="InterPro" id="IPR036291">
    <property type="entry name" value="NAD(P)-bd_dom_sf"/>
</dbReference>
<name>A0A8S0X3H7_9FIRM</name>
<dbReference type="InterPro" id="IPR029903">
    <property type="entry name" value="RmlD-like-bd"/>
</dbReference>
<dbReference type="AlphaFoldDB" id="A0A8S0X3H7"/>
<keyword evidence="2" id="KW-0560">Oxidoreductase</keyword>
<gene>
    <name evidence="4" type="ORF">DEACI_0750</name>
    <name evidence="5" type="ORF">DEACI_2122</name>
</gene>
<dbReference type="KEGG" id="aacx:DEACI_0750"/>
<protein>
    <recommendedName>
        <fullName evidence="2">dTDP-4-dehydrorhamnose reductase</fullName>
        <ecNumber evidence="2">1.1.1.133</ecNumber>
    </recommendedName>
</protein>
<feature type="domain" description="RmlD-like substrate binding" evidence="3">
    <location>
        <begin position="5"/>
        <end position="287"/>
    </location>
</feature>
<proteinExistence type="inferred from homology"/>
<dbReference type="Proteomes" id="UP000836597">
    <property type="component" value="Chromosome"/>
</dbReference>
<accession>A0A8S0X3H7</accession>
<dbReference type="EMBL" id="LR746496">
    <property type="protein sequence ID" value="CAA7600100.1"/>
    <property type="molecule type" value="Genomic_DNA"/>
</dbReference>
<dbReference type="Gene3D" id="3.40.50.720">
    <property type="entry name" value="NAD(P)-binding Rossmann-like Domain"/>
    <property type="match status" value="1"/>
</dbReference>
<dbReference type="Proteomes" id="UP001071230">
    <property type="component" value="Unassembled WGS sequence"/>
</dbReference>
<organism evidence="4">
    <name type="scientific">Acididesulfobacillus acetoxydans</name>
    <dbReference type="NCBI Taxonomy" id="1561005"/>
    <lineage>
        <taxon>Bacteria</taxon>
        <taxon>Bacillati</taxon>
        <taxon>Bacillota</taxon>
        <taxon>Clostridia</taxon>
        <taxon>Eubacteriales</taxon>
        <taxon>Peptococcaceae</taxon>
        <taxon>Acididesulfobacillus</taxon>
    </lineage>
</organism>
<dbReference type="RefSeq" id="WP_240983823.1">
    <property type="nucleotide sequence ID" value="NZ_CDGJ01000061.1"/>
</dbReference>
<evidence type="ECO:0000313" key="6">
    <source>
        <dbReference type="Proteomes" id="UP001071230"/>
    </source>
</evidence>
<dbReference type="PANTHER" id="PTHR10491">
    <property type="entry name" value="DTDP-4-DEHYDRORHAMNOSE REDUCTASE"/>
    <property type="match status" value="1"/>
</dbReference>
<dbReference type="EMBL" id="CDGJ01000061">
    <property type="protein sequence ID" value="CEJ07656.1"/>
    <property type="molecule type" value="Genomic_DNA"/>
</dbReference>
<dbReference type="EC" id="1.1.1.133" evidence="2"/>
<evidence type="ECO:0000313" key="5">
    <source>
        <dbReference type="EMBL" id="CEJ07656.1"/>
    </source>
</evidence>
<dbReference type="GO" id="GO:0008831">
    <property type="term" value="F:dTDP-4-dehydrorhamnose reductase activity"/>
    <property type="evidence" value="ECO:0007669"/>
    <property type="project" value="UniProtKB-EC"/>
</dbReference>